<dbReference type="PANTHER" id="PTHR15722">
    <property type="entry name" value="IFT140/172-RELATED"/>
    <property type="match status" value="1"/>
</dbReference>
<dbReference type="PROSITE" id="PS51374">
    <property type="entry name" value="NDPK_LIKE"/>
    <property type="match status" value="1"/>
</dbReference>
<dbReference type="Pfam" id="PF23385">
    <property type="entry name" value="Beta-prop_IFT140_2nd"/>
    <property type="match status" value="1"/>
</dbReference>
<name>A0A7J6L1T2_PERCH</name>
<dbReference type="GO" id="GO:0030991">
    <property type="term" value="C:intraciliary transport particle A"/>
    <property type="evidence" value="ECO:0007669"/>
    <property type="project" value="TreeGrafter"/>
</dbReference>
<keyword evidence="17" id="KW-1185">Reference proteome</keyword>
<comment type="subcellular location">
    <subcellularLocation>
        <location evidence="2">Cell projection</location>
        <location evidence="2">Cilium</location>
    </subcellularLocation>
</comment>
<dbReference type="EC" id="2.7.4.6" evidence="4"/>
<dbReference type="GO" id="GO:0036064">
    <property type="term" value="C:ciliary basal body"/>
    <property type="evidence" value="ECO:0007669"/>
    <property type="project" value="TreeGrafter"/>
</dbReference>
<dbReference type="InterPro" id="IPR001680">
    <property type="entry name" value="WD40_rpt"/>
</dbReference>
<evidence type="ECO:0000256" key="9">
    <source>
        <dbReference type="ARBA" id="ARBA00022803"/>
    </source>
</evidence>
<dbReference type="SUPFAM" id="SSF54919">
    <property type="entry name" value="Nucleoside diphosphate kinase, NDK"/>
    <property type="match status" value="1"/>
</dbReference>
<dbReference type="InterPro" id="IPR036322">
    <property type="entry name" value="WD40_repeat_dom_sf"/>
</dbReference>
<evidence type="ECO:0000256" key="8">
    <source>
        <dbReference type="ARBA" id="ARBA00022777"/>
    </source>
</evidence>
<dbReference type="Proteomes" id="UP000591131">
    <property type="component" value="Unassembled WGS sequence"/>
</dbReference>
<dbReference type="CDD" id="cd04413">
    <property type="entry name" value="NDPk_I"/>
    <property type="match status" value="1"/>
</dbReference>
<dbReference type="SUPFAM" id="SSF50978">
    <property type="entry name" value="WD40 repeat-like"/>
    <property type="match status" value="2"/>
</dbReference>
<keyword evidence="5 12" id="KW-0853">WD repeat</keyword>
<dbReference type="HAMAP" id="MF_00451">
    <property type="entry name" value="NDP_kinase"/>
    <property type="match status" value="1"/>
</dbReference>
<dbReference type="GO" id="GO:0035721">
    <property type="term" value="P:intraciliary retrograde transport"/>
    <property type="evidence" value="ECO:0007669"/>
    <property type="project" value="TreeGrafter"/>
</dbReference>
<evidence type="ECO:0000313" key="17">
    <source>
        <dbReference type="Proteomes" id="UP000591131"/>
    </source>
</evidence>
<dbReference type="InterPro" id="IPR011990">
    <property type="entry name" value="TPR-like_helical_dom_sf"/>
</dbReference>
<keyword evidence="10" id="KW-0969">Cilium</keyword>
<feature type="repeat" description="WD" evidence="12">
    <location>
        <begin position="289"/>
        <end position="307"/>
    </location>
</feature>
<evidence type="ECO:0000256" key="14">
    <source>
        <dbReference type="RuleBase" id="RU004011"/>
    </source>
</evidence>
<evidence type="ECO:0000256" key="3">
    <source>
        <dbReference type="ARBA" id="ARBA00008142"/>
    </source>
</evidence>
<dbReference type="PROSITE" id="PS00469">
    <property type="entry name" value="NDPK"/>
    <property type="match status" value="1"/>
</dbReference>
<dbReference type="Gene3D" id="1.25.40.470">
    <property type="match status" value="2"/>
</dbReference>
<comment type="caution">
    <text evidence="16">The sequence shown here is derived from an EMBL/GenBank/DDBJ whole genome shotgun (WGS) entry which is preliminary data.</text>
</comment>
<dbReference type="PANTHER" id="PTHR15722:SF7">
    <property type="entry name" value="INTRAFLAGELLAR TRANSPORT PROTEIN 140 HOMOLOG"/>
    <property type="match status" value="1"/>
</dbReference>
<evidence type="ECO:0000256" key="11">
    <source>
        <dbReference type="ARBA" id="ARBA00023273"/>
    </source>
</evidence>
<evidence type="ECO:0000256" key="12">
    <source>
        <dbReference type="PROSITE-ProRule" id="PRU00221"/>
    </source>
</evidence>
<keyword evidence="6" id="KW-0808">Transferase</keyword>
<dbReference type="InterPro" id="IPR001564">
    <property type="entry name" value="Nucleoside_diP_kinase"/>
</dbReference>
<proteinExistence type="inferred from homology"/>
<dbReference type="EMBL" id="JAAPAO010000809">
    <property type="protein sequence ID" value="KAF4653555.1"/>
    <property type="molecule type" value="Genomic_DNA"/>
</dbReference>
<organism evidence="16 17">
    <name type="scientific">Perkinsus chesapeaki</name>
    <name type="common">Clam parasite</name>
    <name type="synonym">Perkinsus andrewsi</name>
    <dbReference type="NCBI Taxonomy" id="330153"/>
    <lineage>
        <taxon>Eukaryota</taxon>
        <taxon>Sar</taxon>
        <taxon>Alveolata</taxon>
        <taxon>Perkinsozoa</taxon>
        <taxon>Perkinsea</taxon>
        <taxon>Perkinsida</taxon>
        <taxon>Perkinsidae</taxon>
        <taxon>Perkinsus</taxon>
    </lineage>
</organism>
<dbReference type="InterPro" id="IPR015943">
    <property type="entry name" value="WD40/YVTN_repeat-like_dom_sf"/>
</dbReference>
<dbReference type="GO" id="GO:0006228">
    <property type="term" value="P:UTP biosynthetic process"/>
    <property type="evidence" value="ECO:0007669"/>
    <property type="project" value="InterPro"/>
</dbReference>
<gene>
    <name evidence="16" type="ORF">FOL47_010442</name>
</gene>
<dbReference type="Pfam" id="PF00334">
    <property type="entry name" value="NDK"/>
    <property type="match status" value="1"/>
</dbReference>
<feature type="binding site" evidence="13">
    <location>
        <position position="118"/>
    </location>
    <ligand>
        <name>ATP</name>
        <dbReference type="ChEBI" id="CHEBI:30616"/>
    </ligand>
</feature>
<dbReference type="PRINTS" id="PR01243">
    <property type="entry name" value="NUCDPKINASE"/>
</dbReference>
<dbReference type="InterPro" id="IPR056168">
    <property type="entry name" value="TPR_IF140/IFT172/WDR19"/>
</dbReference>
<evidence type="ECO:0000256" key="7">
    <source>
        <dbReference type="ARBA" id="ARBA00022737"/>
    </source>
</evidence>
<comment type="cofactor">
    <cofactor evidence="1">
        <name>Mg(2+)</name>
        <dbReference type="ChEBI" id="CHEBI:18420"/>
    </cofactor>
</comment>
<dbReference type="SMART" id="SM00562">
    <property type="entry name" value="NDK"/>
    <property type="match status" value="1"/>
</dbReference>
<evidence type="ECO:0000256" key="10">
    <source>
        <dbReference type="ARBA" id="ARBA00023069"/>
    </source>
</evidence>
<dbReference type="Gene3D" id="2.130.10.10">
    <property type="entry name" value="YVTN repeat-like/Quinoprotein amine dehydrogenase"/>
    <property type="match status" value="2"/>
</dbReference>
<dbReference type="Pfam" id="PF24762">
    <property type="entry name" value="TPR_IF140-IFT172"/>
    <property type="match status" value="1"/>
</dbReference>
<dbReference type="InterPro" id="IPR036850">
    <property type="entry name" value="NDK-like_dom_sf"/>
</dbReference>
<reference evidence="16 17" key="1">
    <citation type="submission" date="2020-04" db="EMBL/GenBank/DDBJ databases">
        <title>Perkinsus chesapeaki whole genome sequence.</title>
        <authorList>
            <person name="Bogema D.R."/>
        </authorList>
    </citation>
    <scope>NUCLEOTIDE SEQUENCE [LARGE SCALE GENOMIC DNA]</scope>
    <source>
        <strain evidence="16">ATCC PRA-425</strain>
    </source>
</reference>
<dbReference type="GO" id="GO:0005930">
    <property type="term" value="C:axoneme"/>
    <property type="evidence" value="ECO:0007669"/>
    <property type="project" value="TreeGrafter"/>
</dbReference>
<protein>
    <recommendedName>
        <fullName evidence="4">nucleoside-diphosphate kinase</fullName>
        <ecNumber evidence="4">2.7.4.6</ecNumber>
    </recommendedName>
</protein>
<dbReference type="FunFam" id="3.30.70.141:FF:000002">
    <property type="entry name" value="Nucleoside diphosphate kinase"/>
    <property type="match status" value="1"/>
</dbReference>
<dbReference type="Pfam" id="PF24760">
    <property type="entry name" value="TPR_IF140_C"/>
    <property type="match status" value="1"/>
</dbReference>
<dbReference type="InterPro" id="IPR056154">
    <property type="entry name" value="Beta-prop_IFT140_1st"/>
</dbReference>
<feature type="domain" description="Nucleoside diphosphate kinase-like" evidence="15">
    <location>
        <begin position="7"/>
        <end position="143"/>
    </location>
</feature>
<evidence type="ECO:0000256" key="4">
    <source>
        <dbReference type="ARBA" id="ARBA00012966"/>
    </source>
</evidence>
<evidence type="ECO:0000256" key="6">
    <source>
        <dbReference type="ARBA" id="ARBA00022679"/>
    </source>
</evidence>
<keyword evidence="9" id="KW-0802">TPR repeat</keyword>
<feature type="binding site" evidence="13">
    <location>
        <position position="91"/>
    </location>
    <ligand>
        <name>ATP</name>
        <dbReference type="ChEBI" id="CHEBI:30616"/>
    </ligand>
</feature>
<keyword evidence="11" id="KW-0966">Cell projection</keyword>
<feature type="active site" description="Pros-phosphohistidine intermediate" evidence="13">
    <location>
        <position position="121"/>
    </location>
</feature>
<keyword evidence="8" id="KW-0418">Kinase</keyword>
<dbReference type="GO" id="GO:0006183">
    <property type="term" value="P:GTP biosynthetic process"/>
    <property type="evidence" value="ECO:0007669"/>
    <property type="project" value="InterPro"/>
</dbReference>
<dbReference type="InterPro" id="IPR056156">
    <property type="entry name" value="TPR_IF140_C"/>
</dbReference>
<evidence type="ECO:0000259" key="15">
    <source>
        <dbReference type="SMART" id="SM00562"/>
    </source>
</evidence>
<sequence length="1686" mass="184432">MSTPSRTDRTFIMVKPDGVQRGLVGRIIQRFEDKGFKLVAMKMCSPSEDHFKKHYADLVDKPFFAGLVKYMQTSPVVAMVWEGLDAAAEGRRILGATKPSESAPGTIRGDFGLEVGRNLIHGSDSPDSAAKEIALWFPEGVNEWKKCDYHCQLRGAPSLRPDKSSVASGAEASSLSGWSDSGVEALFAVGVAIDKVDTTKGFEVVIFNVEGVKVPVTPRLLRRSGAVTTLLWKPCTSGSAVLIISWSDGTLQRVEVPTAEIRAAKGNNIVVIEKALEASSHIVTSVSCPEGRSLATASSDGSLALWDTAGPGQLDILHKVSSRIGVAKRITFRTRDPSKPDRPSYVFAAESGSICSVSSRGMQVDYKIPGPVSFLSYLEEEDTLVILSVSGILARFRIDSAGKMIDDLKMKLSAANPSKTRCCWAGSGLLVTVSEEPFVRLWKLRSSGESKGKDQTHYLMALQDEGIGPKLAKDVAVSIAYDPDQMVLACGTAKGYVVRWRCLEQSTVTATDSSWELMPLIEIPGHKPLGRISWCRQAASSSASVLSVGVSDAQSGLIAQWLVLENAVRWSTLLPRLAIQTAIDAVAVIDSSSGSRSILDCTVSDGIKLHLKGITLLETFLVCWSHDTLLIFTLTSDKAKLASTIPIQSMVTATAWAPQQTADGDDVRRQLTLTDITLVIAYPRRLAFLSGDGSQKKEIPYITTTDGAPRAMVCSPSGHLVVVSDKNILRVWDIGATAAQPKPLGPPRRVGGDEENFGMIESVKVNCSGTKVSMLTQQRQDDGDSAGEKARHQIDHRVLFYDIIHDMVSSKDCVASDVLYTPVAHMWDHRDPRVMACEGRNAVPRNRRPAKEEVSGSTVRINTLLVFILDNSGSGQVVLQGTHPCRFTAGPVPGVPVGISTPYIYLYNQAETRFDKVCQRSFLGMESACDGPRGATTAKALVDFSFYLAKGNADAAYRAVRSVESLSVWENLCRMAVKTRQLHVARRCLGRIQVVLVAAADKSGTTNENSNGNISAAALRASFTLRDGEVRADFATEEEELAAIAVHLGMTEEADELYREATSNYFGLNKLYQRLGRWSDAVVVAEVHDRMHLPSTHFARARSLEAKGDVTGALKNYEEAGAAGLSEVTLPCLRDALMECAQIPRMFLRFGLVQPLKDYIDKAGKPELYKWYGSYAESLGGDNAEAAEEYYRKAKDWSTLVRLAWAKSDIDGARRLCRESNDSNAKYQHAKYLQHHCSTIESVDKEQLLKEAVKCYSSAGRIGAALRLAQTYDMEAELMQLSMEAVYSEDGDGGTATAGAMQAARLYESKRDYARAAALYHKIGQTDKAIALCLSTRQYDALRKIADYLTPDNTDPETLERCAKILIEKEYVDKAVQLMASSDQLEKAVAMCEEYNVPITEDLADRLTPKDRDHPKYKDLLISVGNLAKKNGLYAVACKKFTQAGDKIRAMKALLRSGDTERIVFYAQTARTKEVYILAANSLQSLDWYKNEELEKNIVSFYTRAKATDQLIRFHELRAHSAIDERQDVEGAIRALGDALAVIDKNPAGSATAETSNIKSSLGLLEKFAEAKRSAQTDPRASLVACGGLLQSVELKSSPLRAGDVQPTKWIRYVIRYAFMAHLFHTNGQTSDAAEVVKRMIQQNITPSVYVPRELLREIGFGGLPDESSNTHEAVEEEIVEDIGVA</sequence>
<dbReference type="GO" id="GO:0004550">
    <property type="term" value="F:nucleoside diphosphate kinase activity"/>
    <property type="evidence" value="ECO:0007669"/>
    <property type="project" value="UniProtKB-EC"/>
</dbReference>
<feature type="binding site" evidence="13">
    <location>
        <position position="63"/>
    </location>
    <ligand>
        <name>ATP</name>
        <dbReference type="ChEBI" id="CHEBI:30616"/>
    </ligand>
</feature>
<evidence type="ECO:0000256" key="1">
    <source>
        <dbReference type="ARBA" id="ARBA00001946"/>
    </source>
</evidence>
<dbReference type="InterPro" id="IPR023005">
    <property type="entry name" value="Nucleoside_diP_kinase_AS"/>
</dbReference>
<feature type="binding site" evidence="13">
    <location>
        <position position="97"/>
    </location>
    <ligand>
        <name>ATP</name>
        <dbReference type="ChEBI" id="CHEBI:30616"/>
    </ligand>
</feature>
<accession>A0A7J6L1T2</accession>
<dbReference type="Pfam" id="PF00400">
    <property type="entry name" value="WD40"/>
    <property type="match status" value="1"/>
</dbReference>
<evidence type="ECO:0000256" key="13">
    <source>
        <dbReference type="PROSITE-ProRule" id="PRU00706"/>
    </source>
</evidence>
<evidence type="ECO:0000256" key="5">
    <source>
        <dbReference type="ARBA" id="ARBA00022574"/>
    </source>
</evidence>
<evidence type="ECO:0000313" key="16">
    <source>
        <dbReference type="EMBL" id="KAF4653555.1"/>
    </source>
</evidence>
<feature type="binding site" evidence="13">
    <location>
        <position position="108"/>
    </location>
    <ligand>
        <name>ATP</name>
        <dbReference type="ChEBI" id="CHEBI:30616"/>
    </ligand>
</feature>
<dbReference type="InterPro" id="IPR034907">
    <property type="entry name" value="NDK-like_dom"/>
</dbReference>
<dbReference type="Gene3D" id="3.30.70.141">
    <property type="entry name" value="Nucleoside diphosphate kinase-like domain"/>
    <property type="match status" value="1"/>
</dbReference>
<dbReference type="InterPro" id="IPR056155">
    <property type="entry name" value="Beta-prop_IFT140_2nd"/>
</dbReference>
<comment type="similarity">
    <text evidence="3 13 14">Belongs to the NDK family.</text>
</comment>
<feature type="binding site" evidence="13">
    <location>
        <position position="15"/>
    </location>
    <ligand>
        <name>ATP</name>
        <dbReference type="ChEBI" id="CHEBI:30616"/>
    </ligand>
</feature>
<dbReference type="Pfam" id="PF23383">
    <property type="entry name" value="Beta-prop_IFT140_1st"/>
    <property type="match status" value="1"/>
</dbReference>
<dbReference type="PROSITE" id="PS50082">
    <property type="entry name" value="WD_REPEATS_2"/>
    <property type="match status" value="1"/>
</dbReference>
<dbReference type="SMART" id="SM00320">
    <property type="entry name" value="WD40"/>
    <property type="match status" value="3"/>
</dbReference>
<evidence type="ECO:0000256" key="2">
    <source>
        <dbReference type="ARBA" id="ARBA00004138"/>
    </source>
</evidence>
<dbReference type="NCBIfam" id="NF001908">
    <property type="entry name" value="PRK00668.1"/>
    <property type="match status" value="1"/>
</dbReference>
<dbReference type="GO" id="GO:0006241">
    <property type="term" value="P:CTP biosynthetic process"/>
    <property type="evidence" value="ECO:0007669"/>
    <property type="project" value="InterPro"/>
</dbReference>
<keyword evidence="7" id="KW-0677">Repeat</keyword>
<dbReference type="SUPFAM" id="SSF48452">
    <property type="entry name" value="TPR-like"/>
    <property type="match status" value="1"/>
</dbReference>
<dbReference type="OrthoDB" id="10258787at2759"/>